<dbReference type="InterPro" id="IPR046867">
    <property type="entry name" value="AldOxase/xan_DH_MoCoBD2"/>
</dbReference>
<proteinExistence type="predicted"/>
<dbReference type="GO" id="GO:0005506">
    <property type="term" value="F:iron ion binding"/>
    <property type="evidence" value="ECO:0007669"/>
    <property type="project" value="InterPro"/>
</dbReference>
<feature type="domain" description="Aldehyde oxidase/xanthine dehydrogenase a/b hammerhead" evidence="3">
    <location>
        <begin position="32"/>
        <end position="144"/>
    </location>
</feature>
<dbReference type="Gene3D" id="3.90.1170.50">
    <property type="entry name" value="Aldehyde oxidase/xanthine dehydrogenase, a/b hammerhead"/>
    <property type="match status" value="1"/>
</dbReference>
<dbReference type="Gene3D" id="3.30.365.10">
    <property type="entry name" value="Aldehyde oxidase/xanthine dehydrogenase, molybdopterin binding domain"/>
    <property type="match status" value="4"/>
</dbReference>
<reference evidence="4 5" key="1">
    <citation type="submission" date="2015-05" db="EMBL/GenBank/DDBJ databases">
        <authorList>
            <person name="Tang B."/>
            <person name="Yu Y."/>
        </authorList>
    </citation>
    <scope>NUCLEOTIDE SEQUENCE [LARGE SCALE GENOMIC DNA]</scope>
    <source>
        <strain evidence="4 5">DSM 7029</strain>
    </source>
</reference>
<keyword evidence="5" id="KW-1185">Reference proteome</keyword>
<dbReference type="InterPro" id="IPR000674">
    <property type="entry name" value="Ald_Oxase/Xan_DH_a/b"/>
</dbReference>
<evidence type="ECO:0000256" key="1">
    <source>
        <dbReference type="ARBA" id="ARBA00022505"/>
    </source>
</evidence>
<keyword evidence="2" id="KW-0560">Oxidoreductase</keyword>
<evidence type="ECO:0000313" key="4">
    <source>
        <dbReference type="EMBL" id="AKJ31795.1"/>
    </source>
</evidence>
<gene>
    <name evidence="4" type="primary">yagR</name>
    <name evidence="4" type="ORF">AAW51_5104</name>
</gene>
<dbReference type="KEGG" id="pbh:AAW51_5104"/>
<dbReference type="OrthoDB" id="221297at2"/>
<dbReference type="SUPFAM" id="SSF56003">
    <property type="entry name" value="Molybdenum cofactor-binding domain"/>
    <property type="match status" value="1"/>
</dbReference>
<dbReference type="SMART" id="SM01008">
    <property type="entry name" value="Ald_Xan_dh_C"/>
    <property type="match status" value="1"/>
</dbReference>
<dbReference type="PANTHER" id="PTHR11908">
    <property type="entry name" value="XANTHINE DEHYDROGENASE"/>
    <property type="match status" value="1"/>
</dbReference>
<organism evidence="4 5">
    <name type="scientific">Caldimonas brevitalea</name>
    <dbReference type="NCBI Taxonomy" id="413882"/>
    <lineage>
        <taxon>Bacteria</taxon>
        <taxon>Pseudomonadati</taxon>
        <taxon>Pseudomonadota</taxon>
        <taxon>Betaproteobacteria</taxon>
        <taxon>Burkholderiales</taxon>
        <taxon>Sphaerotilaceae</taxon>
        <taxon>Caldimonas</taxon>
    </lineage>
</organism>
<dbReference type="InterPro" id="IPR016208">
    <property type="entry name" value="Ald_Oxase/xanthine_DH-like"/>
</dbReference>
<dbReference type="PANTHER" id="PTHR11908:SF132">
    <property type="entry name" value="ALDEHYDE OXIDASE 1-RELATED"/>
    <property type="match status" value="1"/>
</dbReference>
<sequence>MSAGREQEQGAGERAALVGRPVDRVDGPLKVCGQAKYVADVAVPGLVHATMVLSTVSRARVRRIDTTAATALPGVLCVMTHENAPRLPEGGRAAIKPPAGRTLALLQDDQVHYDRQPIAVVVAESLEVSRHAARLLQVDYEPLETALDFEAGKVGAHPPKEAQGQTPDSVRGDVAPHWNAAAHRVEAVYTTPTEHHNPLETHATLAQWHGERLTLHDSTQYVYGVQTSVAKTLGIAPEQVQVINPYVGGAFGSKGSTWSHVVLCAMAARAVGRPVRLVVERPQMFGPVGNRPRTEQHLRLASDTAGHLTAVQHDVWAETSRIEDWLETSALLTRMLYSCENVATSHRLVGLDIPVPTFQRAPGESTGSFALESALDELAVAAGVDPLAMRLLNHADRDEHKQLPFSSKSLRACYEQGAAAFGWSRRDPRPARQRDGDWQVGYGMGTATYPSKRMAAEASACWRPDGSVLVRCATHDLGTGTYTALSQVAADTLGLPLRCVQVEIGDSALPQAPVSGGSMTIASVAPAVQDACRAALARLVELALGDAASPLYQVPHERVQCVGGRLCRRDDPAQGESVAALLARHPGQRVEARARSQPGAEARAYSRHAFGAVFAEVRVDRDLGEIRVPRLVGAFAVGRLLNEKTGRSQLLGGMVWGVSMALHEHTLRDPRYGRVVNANLAEYHVPVNADIGKIELIVVPEDDPHVNPLGAKGVGEIGITGVVGAIANAVYHATGQRVRELPITLDRLI</sequence>
<protein>
    <submittedName>
        <fullName evidence="4">Acylaldehyde oxidase</fullName>
    </submittedName>
</protein>
<dbReference type="PATRIC" id="fig|413882.6.peg.5330"/>
<dbReference type="Pfam" id="PF02738">
    <property type="entry name" value="MoCoBD_1"/>
    <property type="match status" value="1"/>
</dbReference>
<dbReference type="Pfam" id="PF20256">
    <property type="entry name" value="MoCoBD_2"/>
    <property type="match status" value="1"/>
</dbReference>
<dbReference type="SUPFAM" id="SSF54665">
    <property type="entry name" value="CO dehydrogenase molybdoprotein N-domain-like"/>
    <property type="match status" value="1"/>
</dbReference>
<evidence type="ECO:0000259" key="3">
    <source>
        <dbReference type="SMART" id="SM01008"/>
    </source>
</evidence>
<dbReference type="STRING" id="413882.AAW51_5104"/>
<accession>A0A0G3BZ76</accession>
<evidence type="ECO:0000313" key="5">
    <source>
        <dbReference type="Proteomes" id="UP000035352"/>
    </source>
</evidence>
<name>A0A0G3BZ76_9BURK</name>
<dbReference type="Proteomes" id="UP000035352">
    <property type="component" value="Chromosome"/>
</dbReference>
<dbReference type="GO" id="GO:0016491">
    <property type="term" value="F:oxidoreductase activity"/>
    <property type="evidence" value="ECO:0007669"/>
    <property type="project" value="UniProtKB-KW"/>
</dbReference>
<dbReference type="InterPro" id="IPR036856">
    <property type="entry name" value="Ald_Oxase/Xan_DH_a/b_sf"/>
</dbReference>
<evidence type="ECO:0000256" key="2">
    <source>
        <dbReference type="ARBA" id="ARBA00023002"/>
    </source>
</evidence>
<keyword evidence="1" id="KW-0500">Molybdenum</keyword>
<dbReference type="InterPro" id="IPR037165">
    <property type="entry name" value="AldOxase/xan_DH_Mopterin-bd_sf"/>
</dbReference>
<dbReference type="EMBL" id="CP011371">
    <property type="protein sequence ID" value="AKJ31795.1"/>
    <property type="molecule type" value="Genomic_DNA"/>
</dbReference>
<dbReference type="Pfam" id="PF01315">
    <property type="entry name" value="Ald_Xan_dh_C"/>
    <property type="match status" value="1"/>
</dbReference>
<dbReference type="AlphaFoldDB" id="A0A0G3BZ76"/>
<dbReference type="RefSeq" id="WP_047196861.1">
    <property type="nucleotide sequence ID" value="NZ_CP011371.1"/>
</dbReference>
<dbReference type="InterPro" id="IPR008274">
    <property type="entry name" value="AldOxase/xan_DH_MoCoBD1"/>
</dbReference>